<feature type="transmembrane region" description="Helical" evidence="2">
    <location>
        <begin position="48"/>
        <end position="68"/>
    </location>
</feature>
<feature type="region of interest" description="Disordered" evidence="1">
    <location>
        <begin position="304"/>
        <end position="334"/>
    </location>
</feature>
<keyword evidence="2" id="KW-1133">Transmembrane helix</keyword>
<protein>
    <recommendedName>
        <fullName evidence="3">Acyltransferase 3 domain-containing protein</fullName>
    </recommendedName>
</protein>
<dbReference type="InterPro" id="IPR052728">
    <property type="entry name" value="O2_lipid_transport_reg"/>
</dbReference>
<organism evidence="4">
    <name type="scientific">Euplotes harpa</name>
    <dbReference type="NCBI Taxonomy" id="151035"/>
    <lineage>
        <taxon>Eukaryota</taxon>
        <taxon>Sar</taxon>
        <taxon>Alveolata</taxon>
        <taxon>Ciliophora</taxon>
        <taxon>Intramacronucleata</taxon>
        <taxon>Spirotrichea</taxon>
        <taxon>Hypotrichia</taxon>
        <taxon>Euplotida</taxon>
        <taxon>Euplotidae</taxon>
        <taxon>Euplotes</taxon>
    </lineage>
</organism>
<feature type="transmembrane region" description="Helical" evidence="2">
    <location>
        <begin position="205"/>
        <end position="223"/>
    </location>
</feature>
<dbReference type="Pfam" id="PF01757">
    <property type="entry name" value="Acyl_transf_3"/>
    <property type="match status" value="1"/>
</dbReference>
<sequence length="343" mass="40394">MLFINNFYPFSKDEQCLGWSWYLPVDMQFFLILPLLVWMIYKFRKVGLLFTGFLMVASFVVCFSILYAESYSPSYIRLREDYYRVYYMKPYMRIAPFLQGIYLGFMIYAFRNDEAEYSIVKRFCDKIRDSWILRQICYWGGLAIIIVITFTFYEVNRSPEDYSRAFNAIYMTFIRACFIFGLILFIFPILLGRGKVLRNIMGHDWMTPIARLSFGMYLVHPTYMLFESFNRPRATWANHNNNILMMFGWWSVSLLTSFLFTILVETPCANLEKTFLMGGGGGKRKAKEKFIKVPVESFENSFSKGLVPKTESDGSPTKSRDDYWSQSKNDHGTGDFKKFEVNS</sequence>
<evidence type="ECO:0000313" key="4">
    <source>
        <dbReference type="EMBL" id="CAE0354395.1"/>
    </source>
</evidence>
<gene>
    <name evidence="4" type="ORF">EHAR0213_LOCUS13311</name>
</gene>
<dbReference type="AlphaFoldDB" id="A0A7S3JGE8"/>
<evidence type="ECO:0000256" key="1">
    <source>
        <dbReference type="SAM" id="MobiDB-lite"/>
    </source>
</evidence>
<name>A0A7S3JGE8_9SPIT</name>
<feature type="domain" description="Acyltransferase 3" evidence="3">
    <location>
        <begin position="14"/>
        <end position="263"/>
    </location>
</feature>
<accession>A0A7S3JGE8</accession>
<feature type="transmembrane region" description="Helical" evidence="2">
    <location>
        <begin position="20"/>
        <end position="41"/>
    </location>
</feature>
<dbReference type="PANTHER" id="PTHR11161:SF0">
    <property type="entry name" value="O-ACYLTRANSFERASE LIKE PROTEIN"/>
    <property type="match status" value="1"/>
</dbReference>
<reference evidence="4" key="1">
    <citation type="submission" date="2021-01" db="EMBL/GenBank/DDBJ databases">
        <authorList>
            <person name="Corre E."/>
            <person name="Pelletier E."/>
            <person name="Niang G."/>
            <person name="Scheremetjew M."/>
            <person name="Finn R."/>
            <person name="Kale V."/>
            <person name="Holt S."/>
            <person name="Cochrane G."/>
            <person name="Meng A."/>
            <person name="Brown T."/>
            <person name="Cohen L."/>
        </authorList>
    </citation>
    <scope>NUCLEOTIDE SEQUENCE</scope>
    <source>
        <strain evidence="4">FSP1.4</strain>
    </source>
</reference>
<dbReference type="GO" id="GO:0016747">
    <property type="term" value="F:acyltransferase activity, transferring groups other than amino-acyl groups"/>
    <property type="evidence" value="ECO:0007669"/>
    <property type="project" value="InterPro"/>
</dbReference>
<evidence type="ECO:0000256" key="2">
    <source>
        <dbReference type="SAM" id="Phobius"/>
    </source>
</evidence>
<feature type="transmembrane region" description="Helical" evidence="2">
    <location>
        <begin position="173"/>
        <end position="193"/>
    </location>
</feature>
<feature type="compositionally biased region" description="Basic and acidic residues" evidence="1">
    <location>
        <begin position="318"/>
        <end position="334"/>
    </location>
</feature>
<keyword evidence="2" id="KW-0472">Membrane</keyword>
<keyword evidence="2" id="KW-0812">Transmembrane</keyword>
<dbReference type="InterPro" id="IPR002656">
    <property type="entry name" value="Acyl_transf_3_dom"/>
</dbReference>
<feature type="transmembrane region" description="Helical" evidence="2">
    <location>
        <begin position="243"/>
        <end position="264"/>
    </location>
</feature>
<dbReference type="EMBL" id="HBII01032250">
    <property type="protein sequence ID" value="CAE0354395.1"/>
    <property type="molecule type" value="Transcribed_RNA"/>
</dbReference>
<feature type="transmembrane region" description="Helical" evidence="2">
    <location>
        <begin position="91"/>
        <end position="110"/>
    </location>
</feature>
<feature type="transmembrane region" description="Helical" evidence="2">
    <location>
        <begin position="131"/>
        <end position="153"/>
    </location>
</feature>
<dbReference type="PANTHER" id="PTHR11161">
    <property type="entry name" value="O-ACYLTRANSFERASE"/>
    <property type="match status" value="1"/>
</dbReference>
<evidence type="ECO:0000259" key="3">
    <source>
        <dbReference type="Pfam" id="PF01757"/>
    </source>
</evidence>
<proteinExistence type="predicted"/>